<feature type="region of interest" description="Disordered" evidence="1">
    <location>
        <begin position="169"/>
        <end position="273"/>
    </location>
</feature>
<proteinExistence type="predicted"/>
<dbReference type="AlphaFoldDB" id="X6MEZ8"/>
<organism evidence="2 3">
    <name type="scientific">Reticulomyxa filosa</name>
    <dbReference type="NCBI Taxonomy" id="46433"/>
    <lineage>
        <taxon>Eukaryota</taxon>
        <taxon>Sar</taxon>
        <taxon>Rhizaria</taxon>
        <taxon>Retaria</taxon>
        <taxon>Foraminifera</taxon>
        <taxon>Monothalamids</taxon>
        <taxon>Reticulomyxidae</taxon>
        <taxon>Reticulomyxa</taxon>
    </lineage>
</organism>
<dbReference type="EMBL" id="ASPP01021850">
    <property type="protein sequence ID" value="ETO11982.1"/>
    <property type="molecule type" value="Genomic_DNA"/>
</dbReference>
<evidence type="ECO:0000313" key="2">
    <source>
        <dbReference type="EMBL" id="ETO11982.1"/>
    </source>
</evidence>
<feature type="compositionally biased region" description="Basic and acidic residues" evidence="1">
    <location>
        <begin position="257"/>
        <end position="268"/>
    </location>
</feature>
<feature type="compositionally biased region" description="Gly residues" evidence="1">
    <location>
        <begin position="1"/>
        <end position="17"/>
    </location>
</feature>
<feature type="compositionally biased region" description="Basic residues" evidence="1">
    <location>
        <begin position="25"/>
        <end position="41"/>
    </location>
</feature>
<feature type="compositionally biased region" description="Polar residues" evidence="1">
    <location>
        <begin position="232"/>
        <end position="246"/>
    </location>
</feature>
<feature type="compositionally biased region" description="Low complexity" evidence="1">
    <location>
        <begin position="169"/>
        <end position="188"/>
    </location>
</feature>
<reference evidence="2 3" key="1">
    <citation type="journal article" date="2013" name="Curr. Biol.">
        <title>The Genome of the Foraminiferan Reticulomyxa filosa.</title>
        <authorList>
            <person name="Glockner G."/>
            <person name="Hulsmann N."/>
            <person name="Schleicher M."/>
            <person name="Noegel A.A."/>
            <person name="Eichinger L."/>
            <person name="Gallinger C."/>
            <person name="Pawlowski J."/>
            <person name="Sierra R."/>
            <person name="Euteneuer U."/>
            <person name="Pillet L."/>
            <person name="Moustafa A."/>
            <person name="Platzer M."/>
            <person name="Groth M."/>
            <person name="Szafranski K."/>
            <person name="Schliwa M."/>
        </authorList>
    </citation>
    <scope>NUCLEOTIDE SEQUENCE [LARGE SCALE GENOMIC DNA]</scope>
</reference>
<comment type="caution">
    <text evidence="2">The sequence shown here is derived from an EMBL/GenBank/DDBJ whole genome shotgun (WGS) entry which is preliminary data.</text>
</comment>
<feature type="region of interest" description="Disordered" evidence="1">
    <location>
        <begin position="1"/>
        <end position="45"/>
    </location>
</feature>
<gene>
    <name evidence="2" type="ORF">RFI_25395</name>
</gene>
<sequence>GNGNGNGNDNGGSGGAGSDDVSSGAKKKPAATTGKTKRKVTGTRVRELQKKFETFNESEFQDEDSSDENEFNFFAALDERNVIRKKPTSIKQISAGKSPMAGGSGDPHKAFTLDSNALGAVENRPGSRKPSTSRNEPYKQSLLEMPAASGTTATITTTTTTTTTTATAAAAASVSTTPGAATGASANADSEHEKNKTATSAETAVTNANNNGNNGNNNNAANGGNDPNNTALDSKNPNSIAVGQSDQHGHVGNALGEETKDATDETVKTSDISPRNSNLMCTSFCTCSYALTYLFV</sequence>
<evidence type="ECO:0000313" key="3">
    <source>
        <dbReference type="Proteomes" id="UP000023152"/>
    </source>
</evidence>
<keyword evidence="3" id="KW-1185">Reference proteome</keyword>
<name>X6MEZ8_RETFI</name>
<accession>X6MEZ8</accession>
<feature type="non-terminal residue" evidence="2">
    <location>
        <position position="1"/>
    </location>
</feature>
<dbReference type="Proteomes" id="UP000023152">
    <property type="component" value="Unassembled WGS sequence"/>
</dbReference>
<feature type="region of interest" description="Disordered" evidence="1">
    <location>
        <begin position="88"/>
        <end position="152"/>
    </location>
</feature>
<protein>
    <submittedName>
        <fullName evidence="2">RmlC-like cupin family protein</fullName>
    </submittedName>
</protein>
<evidence type="ECO:0000256" key="1">
    <source>
        <dbReference type="SAM" id="MobiDB-lite"/>
    </source>
</evidence>
<feature type="compositionally biased region" description="Low complexity" evidence="1">
    <location>
        <begin position="197"/>
        <end position="231"/>
    </location>
</feature>